<evidence type="ECO:0000313" key="11">
    <source>
        <dbReference type="EMBL" id="OGG57346.1"/>
    </source>
</evidence>
<dbReference type="PANTHER" id="PTHR43450">
    <property type="entry name" value="ASPARTYL-TRNA SYNTHETASE"/>
    <property type="match status" value="1"/>
</dbReference>
<comment type="caution">
    <text evidence="11">The sequence shown here is derived from an EMBL/GenBank/DDBJ whole genome shotgun (WGS) entry which is preliminary data.</text>
</comment>
<dbReference type="GO" id="GO:0003723">
    <property type="term" value="F:RNA binding"/>
    <property type="evidence" value="ECO:0007669"/>
    <property type="project" value="TreeGrafter"/>
</dbReference>
<dbReference type="SUPFAM" id="SSF55681">
    <property type="entry name" value="Class II aaRS and biotin synthetases"/>
    <property type="match status" value="1"/>
</dbReference>
<dbReference type="InterPro" id="IPR006195">
    <property type="entry name" value="aa-tRNA-synth_II"/>
</dbReference>
<dbReference type="Gene3D" id="2.40.50.140">
    <property type="entry name" value="Nucleic acid-binding proteins"/>
    <property type="match status" value="1"/>
</dbReference>
<comment type="catalytic activity">
    <reaction evidence="9">
        <text>tRNA(Asx) + L-aspartate + ATP = L-aspartyl-tRNA(Asx) + AMP + diphosphate</text>
        <dbReference type="Rhea" id="RHEA:18349"/>
        <dbReference type="Rhea" id="RHEA-COMP:9710"/>
        <dbReference type="Rhea" id="RHEA-COMP:9711"/>
        <dbReference type="ChEBI" id="CHEBI:29991"/>
        <dbReference type="ChEBI" id="CHEBI:30616"/>
        <dbReference type="ChEBI" id="CHEBI:33019"/>
        <dbReference type="ChEBI" id="CHEBI:78442"/>
        <dbReference type="ChEBI" id="CHEBI:78516"/>
        <dbReference type="ChEBI" id="CHEBI:456215"/>
        <dbReference type="EC" id="6.1.1.23"/>
    </reaction>
</comment>
<keyword evidence="5 9" id="KW-0547">Nucleotide-binding</keyword>
<dbReference type="InterPro" id="IPR004364">
    <property type="entry name" value="Aa-tRNA-synt_II"/>
</dbReference>
<evidence type="ECO:0000313" key="12">
    <source>
        <dbReference type="Proteomes" id="UP000177958"/>
    </source>
</evidence>
<feature type="binding site" evidence="9">
    <location>
        <position position="371"/>
    </location>
    <ligand>
        <name>L-aspartate</name>
        <dbReference type="ChEBI" id="CHEBI:29991"/>
    </ligand>
</feature>
<keyword evidence="7 9" id="KW-0648">Protein biosynthesis</keyword>
<dbReference type="Proteomes" id="UP000177958">
    <property type="component" value="Unassembled WGS sequence"/>
</dbReference>
<feature type="binding site" evidence="9">
    <location>
        <begin position="230"/>
        <end position="232"/>
    </location>
    <ligand>
        <name>ATP</name>
        <dbReference type="ChEBI" id="CHEBI:30616"/>
    </ligand>
</feature>
<dbReference type="GO" id="GO:0006422">
    <property type="term" value="P:aspartyl-tRNA aminoacylation"/>
    <property type="evidence" value="ECO:0007669"/>
    <property type="project" value="UniProtKB-UniRule"/>
</dbReference>
<dbReference type="GO" id="GO:0004815">
    <property type="term" value="F:aspartate-tRNA ligase activity"/>
    <property type="evidence" value="ECO:0007669"/>
    <property type="project" value="UniProtKB-UniRule"/>
</dbReference>
<feature type="domain" description="Aminoacyl-transfer RNA synthetases class-II family profile" evidence="10">
    <location>
        <begin position="145"/>
        <end position="433"/>
    </location>
</feature>
<dbReference type="Gene3D" id="3.30.930.10">
    <property type="entry name" value="Bira Bifunctional Protein, Domain 2"/>
    <property type="match status" value="1"/>
</dbReference>
<feature type="binding site" evidence="9">
    <location>
        <begin position="412"/>
        <end position="415"/>
    </location>
    <ligand>
        <name>ATP</name>
        <dbReference type="ChEBI" id="CHEBI:30616"/>
    </ligand>
</feature>
<dbReference type="PRINTS" id="PR01042">
    <property type="entry name" value="TRNASYNTHASP"/>
</dbReference>
<dbReference type="GO" id="GO:0005524">
    <property type="term" value="F:ATP binding"/>
    <property type="evidence" value="ECO:0007669"/>
    <property type="project" value="UniProtKB-UniRule"/>
</dbReference>
<keyword evidence="4 9" id="KW-0436">Ligase</keyword>
<dbReference type="InterPro" id="IPR047089">
    <property type="entry name" value="Asp-tRNA-ligase_1_N"/>
</dbReference>
<dbReference type="EC" id="6.1.1.23" evidence="9"/>
<feature type="region of interest" description="Aspartate" evidence="9">
    <location>
        <begin position="201"/>
        <end position="204"/>
    </location>
</feature>
<keyword evidence="6 9" id="KW-0067">ATP-binding</keyword>
<gene>
    <name evidence="9" type="primary">aspS</name>
    <name evidence="11" type="ORF">A2853_02400</name>
</gene>
<dbReference type="GO" id="GO:0050560">
    <property type="term" value="F:aspartate-tRNA(Asn) ligase activity"/>
    <property type="evidence" value="ECO:0007669"/>
    <property type="project" value="UniProtKB-EC"/>
</dbReference>
<evidence type="ECO:0000256" key="9">
    <source>
        <dbReference type="HAMAP-Rule" id="MF_02075"/>
    </source>
</evidence>
<protein>
    <recommendedName>
        <fullName evidence="9">Aspartate--tRNA(Asp/Asn) ligase</fullName>
        <ecNumber evidence="9">6.1.1.23</ecNumber>
    </recommendedName>
    <alternativeName>
        <fullName evidence="9">Aspartyl-tRNA synthetase</fullName>
        <shortName evidence="9">AspRS</shortName>
    </alternativeName>
    <alternativeName>
        <fullName evidence="9">Non-discriminating aspartyl-tRNA synthetase</fullName>
        <shortName evidence="9">ND-AspRS</shortName>
    </alternativeName>
</protein>
<feature type="binding site" evidence="9">
    <location>
        <position position="222"/>
    </location>
    <ligand>
        <name>L-aspartate</name>
        <dbReference type="ChEBI" id="CHEBI:29991"/>
    </ligand>
</feature>
<dbReference type="Pfam" id="PF01336">
    <property type="entry name" value="tRNA_anti-codon"/>
    <property type="match status" value="1"/>
</dbReference>
<feature type="binding site" evidence="9">
    <location>
        <position position="364"/>
    </location>
    <ligand>
        <name>ATP</name>
        <dbReference type="ChEBI" id="CHEBI:30616"/>
    </ligand>
</feature>
<feature type="binding site" evidence="9">
    <location>
        <begin position="222"/>
        <end position="224"/>
    </location>
    <ligand>
        <name>ATP</name>
        <dbReference type="ChEBI" id="CHEBI:30616"/>
    </ligand>
</feature>
<evidence type="ECO:0000256" key="3">
    <source>
        <dbReference type="ARBA" id="ARBA00022490"/>
    </source>
</evidence>
<dbReference type="InterPro" id="IPR004365">
    <property type="entry name" value="NA-bd_OB_tRNA"/>
</dbReference>
<organism evidence="11 12">
    <name type="scientific">Candidatus Kaiserbacteria bacterium RIFCSPHIGHO2_01_FULL_55_17</name>
    <dbReference type="NCBI Taxonomy" id="1798484"/>
    <lineage>
        <taxon>Bacteria</taxon>
        <taxon>Candidatus Kaiseribacteriota</taxon>
    </lineage>
</organism>
<evidence type="ECO:0000256" key="5">
    <source>
        <dbReference type="ARBA" id="ARBA00022741"/>
    </source>
</evidence>
<sequence>MKNSLASNGVERTLNRELPNSTGKSVHIAGWVDVRRDHGKLIFFDVRDRSGSVQVVVTPKAAEALEVAKDLRAQWVVSIEGEVKARPENMRGEGPLGSVELVAQKIHVLSKAQELPFELGTEVNLDTHLDHLPLTLRSERSRDIFTMQASILEAYRHSLRAQDFTEFEAPVLVGGDAEGGAAAFKVEYFHEGTAYLATSPQFYKQIMVGPFERAFTVAKIFRAEKSATTRHLSEATCIDFEMGFVESEREPMRVLEQCIRDVVAHVSKEHADIFARFNTAPPLLPAEIPILTLKEARETLGKKEAPDMDPEDERGICEWVKKEKNSDFIFITRFPTKKRAFYTYEDPSETPYSRGFDLLFRGLEINSGAQRVHDYDTLVARMEERGLDPEKFSYYLQAFKYGLPPHGGCSTGLERFTARMLELQNIKEATAFPRDMTRIDTRLSE</sequence>
<reference evidence="11 12" key="1">
    <citation type="journal article" date="2016" name="Nat. Commun.">
        <title>Thousands of microbial genomes shed light on interconnected biogeochemical processes in an aquifer system.</title>
        <authorList>
            <person name="Anantharaman K."/>
            <person name="Brown C.T."/>
            <person name="Hug L.A."/>
            <person name="Sharon I."/>
            <person name="Castelle C.J."/>
            <person name="Probst A.J."/>
            <person name="Thomas B.C."/>
            <person name="Singh A."/>
            <person name="Wilkins M.J."/>
            <person name="Karaoz U."/>
            <person name="Brodie E.L."/>
            <person name="Williams K.H."/>
            <person name="Hubbard S.S."/>
            <person name="Banfield J.F."/>
        </authorList>
    </citation>
    <scope>NUCLEOTIDE SEQUENCE [LARGE SCALE GENOMIC DNA]</scope>
</reference>
<dbReference type="NCBIfam" id="NF003483">
    <property type="entry name" value="PRK05159.1"/>
    <property type="match status" value="1"/>
</dbReference>
<feature type="site" description="Important for tRNA non-discrimination" evidence="9">
    <location>
        <position position="95"/>
    </location>
</feature>
<dbReference type="GO" id="GO:0005829">
    <property type="term" value="C:cytosol"/>
    <property type="evidence" value="ECO:0007669"/>
    <property type="project" value="TreeGrafter"/>
</dbReference>
<comment type="function">
    <text evidence="9">Aspartyl-tRNA synthetase with relaxed tRNA specificity since it is able to aspartylate not only its cognate tRNA(Asp) but also tRNA(Asn). Reaction proceeds in two steps: L-aspartate is first activated by ATP to form Asp-AMP and then transferred to the acceptor end of tRNA(Asp/Asn).</text>
</comment>
<dbReference type="InterPro" id="IPR045864">
    <property type="entry name" value="aa-tRNA-synth_II/BPL/LPL"/>
</dbReference>
<accession>A0A1F6D7G3</accession>
<name>A0A1F6D7G3_9BACT</name>
<dbReference type="InterPro" id="IPR002312">
    <property type="entry name" value="Asp/Asn-tRNA-synth_IIb"/>
</dbReference>
<evidence type="ECO:0000256" key="2">
    <source>
        <dbReference type="ARBA" id="ARBA00005312"/>
    </source>
</evidence>
<keyword evidence="3 9" id="KW-0963">Cytoplasm</keyword>
<dbReference type="GO" id="GO:0017101">
    <property type="term" value="C:aminoacyl-tRNA synthetase multienzyme complex"/>
    <property type="evidence" value="ECO:0007669"/>
    <property type="project" value="TreeGrafter"/>
</dbReference>
<dbReference type="EMBL" id="MFKX01000029">
    <property type="protein sequence ID" value="OGG57346.1"/>
    <property type="molecule type" value="Genomic_DNA"/>
</dbReference>
<evidence type="ECO:0000259" key="10">
    <source>
        <dbReference type="PROSITE" id="PS50862"/>
    </source>
</evidence>
<dbReference type="PANTHER" id="PTHR43450:SF1">
    <property type="entry name" value="ASPARTATE--TRNA LIGASE, CYTOPLASMIC"/>
    <property type="match status" value="1"/>
</dbReference>
<evidence type="ECO:0000256" key="6">
    <source>
        <dbReference type="ARBA" id="ARBA00022840"/>
    </source>
</evidence>
<dbReference type="CDD" id="cd04317">
    <property type="entry name" value="EcAspRS_like_N"/>
    <property type="match status" value="1"/>
</dbReference>
<dbReference type="SUPFAM" id="SSF50249">
    <property type="entry name" value="Nucleic acid-binding proteins"/>
    <property type="match status" value="1"/>
</dbReference>
<dbReference type="HAMAP" id="MF_02075">
    <property type="entry name" value="Asp_tRNA_synth_type2"/>
    <property type="match status" value="1"/>
</dbReference>
<comment type="similarity">
    <text evidence="2 9">Belongs to the class-II aminoacyl-tRNA synthetase family. Type 2 subfamily.</text>
</comment>
<keyword evidence="8 9" id="KW-0030">Aminoacyl-tRNA synthetase</keyword>
<evidence type="ECO:0000256" key="1">
    <source>
        <dbReference type="ARBA" id="ARBA00004496"/>
    </source>
</evidence>
<proteinExistence type="inferred from homology"/>
<evidence type="ECO:0000256" key="8">
    <source>
        <dbReference type="ARBA" id="ARBA00023146"/>
    </source>
</evidence>
<evidence type="ECO:0000256" key="4">
    <source>
        <dbReference type="ARBA" id="ARBA00022598"/>
    </source>
</evidence>
<feature type="binding site" evidence="9">
    <location>
        <position position="367"/>
    </location>
    <ligand>
        <name>L-aspartate</name>
        <dbReference type="ChEBI" id="CHEBI:29991"/>
    </ligand>
</feature>
<dbReference type="Pfam" id="PF00152">
    <property type="entry name" value="tRNA-synt_2"/>
    <property type="match status" value="1"/>
</dbReference>
<comment type="subcellular location">
    <subcellularLocation>
        <location evidence="1 9">Cytoplasm</location>
    </subcellularLocation>
</comment>
<dbReference type="PROSITE" id="PS50862">
    <property type="entry name" value="AA_TRNA_LIGASE_II"/>
    <property type="match status" value="1"/>
</dbReference>
<dbReference type="InterPro" id="IPR012340">
    <property type="entry name" value="NA-bd_OB-fold"/>
</dbReference>
<comment type="subunit">
    <text evidence="9">Homodimer.</text>
</comment>
<feature type="binding site" evidence="9">
    <location>
        <position position="178"/>
    </location>
    <ligand>
        <name>L-aspartate</name>
        <dbReference type="ChEBI" id="CHEBI:29991"/>
    </ligand>
</feature>
<dbReference type="InterPro" id="IPR004523">
    <property type="entry name" value="Asp-tRNA_synthase_2"/>
</dbReference>
<dbReference type="AlphaFoldDB" id="A0A1F6D7G3"/>
<evidence type="ECO:0000256" key="7">
    <source>
        <dbReference type="ARBA" id="ARBA00022917"/>
    </source>
</evidence>